<name>A0A089X654_STRGA</name>
<dbReference type="RefSeq" id="WP_043497958.1">
    <property type="nucleotide sequence ID" value="NZ_CP009438.1"/>
</dbReference>
<evidence type="ECO:0000313" key="5">
    <source>
        <dbReference type="Proteomes" id="UP000029482"/>
    </source>
</evidence>
<accession>A0A089X654</accession>
<dbReference type="eggNOG" id="COG2172">
    <property type="taxonomic scope" value="Bacteria"/>
</dbReference>
<dbReference type="Gene3D" id="3.30.565.10">
    <property type="entry name" value="Histidine kinase-like ATPase, C-terminal domain"/>
    <property type="match status" value="1"/>
</dbReference>
<evidence type="ECO:0000259" key="3">
    <source>
        <dbReference type="Pfam" id="PF13581"/>
    </source>
</evidence>
<keyword evidence="1" id="KW-0418">Kinase</keyword>
<sequence>MSIQYSTERLDGPPGRPGPACPGPCHPADVRGAVRRVVAHRCRATGRRCDADGLADALLVASELTTNAILHGGGITEVDVDAVEHGVRVSVSDRSDRVPEVRPPVDAQGRRRPGGRGWPIVCRLARDVRVTCLPDGGKRITAEVDVF</sequence>
<dbReference type="InterPro" id="IPR036890">
    <property type="entry name" value="HATPase_C_sf"/>
</dbReference>
<keyword evidence="1" id="KW-0808">Transferase</keyword>
<dbReference type="STRING" id="1907.SGLAU_02580"/>
<feature type="domain" description="Histidine kinase/HSP90-like ATPase" evidence="3">
    <location>
        <begin position="27"/>
        <end position="140"/>
    </location>
</feature>
<keyword evidence="5" id="KW-1185">Reference proteome</keyword>
<evidence type="ECO:0000256" key="1">
    <source>
        <dbReference type="ARBA" id="ARBA00022527"/>
    </source>
</evidence>
<dbReference type="PANTHER" id="PTHR35526:SF3">
    <property type="entry name" value="ANTI-SIGMA-F FACTOR RSBW"/>
    <property type="match status" value="1"/>
</dbReference>
<protein>
    <recommendedName>
        <fullName evidence="3">Histidine kinase/HSP90-like ATPase domain-containing protein</fullName>
    </recommendedName>
</protein>
<dbReference type="Pfam" id="PF13581">
    <property type="entry name" value="HATPase_c_2"/>
    <property type="match status" value="1"/>
</dbReference>
<dbReference type="InterPro" id="IPR003594">
    <property type="entry name" value="HATPase_dom"/>
</dbReference>
<dbReference type="HOGENOM" id="CLU_090336_22_1_11"/>
<keyword evidence="1" id="KW-0723">Serine/threonine-protein kinase</keyword>
<dbReference type="CDD" id="cd16936">
    <property type="entry name" value="HATPase_RsbW-like"/>
    <property type="match status" value="1"/>
</dbReference>
<dbReference type="GO" id="GO:0004674">
    <property type="term" value="F:protein serine/threonine kinase activity"/>
    <property type="evidence" value="ECO:0007669"/>
    <property type="project" value="UniProtKB-KW"/>
</dbReference>
<dbReference type="PANTHER" id="PTHR35526">
    <property type="entry name" value="ANTI-SIGMA-F FACTOR RSBW-RELATED"/>
    <property type="match status" value="1"/>
</dbReference>
<dbReference type="EMBL" id="CP009438">
    <property type="protein sequence ID" value="AIR96544.1"/>
    <property type="molecule type" value="Genomic_DNA"/>
</dbReference>
<gene>
    <name evidence="4" type="ORF">SGLAU_02580</name>
</gene>
<dbReference type="KEGG" id="sgu:SGLAU_02580"/>
<proteinExistence type="predicted"/>
<organism evidence="4 5">
    <name type="scientific">Streptomyces glaucescens</name>
    <dbReference type="NCBI Taxonomy" id="1907"/>
    <lineage>
        <taxon>Bacteria</taxon>
        <taxon>Bacillati</taxon>
        <taxon>Actinomycetota</taxon>
        <taxon>Actinomycetes</taxon>
        <taxon>Kitasatosporales</taxon>
        <taxon>Streptomycetaceae</taxon>
        <taxon>Streptomyces</taxon>
    </lineage>
</organism>
<dbReference type="SUPFAM" id="SSF55874">
    <property type="entry name" value="ATPase domain of HSP90 chaperone/DNA topoisomerase II/histidine kinase"/>
    <property type="match status" value="1"/>
</dbReference>
<evidence type="ECO:0000313" key="4">
    <source>
        <dbReference type="EMBL" id="AIR96544.1"/>
    </source>
</evidence>
<feature type="region of interest" description="Disordered" evidence="2">
    <location>
        <begin position="1"/>
        <end position="21"/>
    </location>
</feature>
<evidence type="ECO:0000256" key="2">
    <source>
        <dbReference type="SAM" id="MobiDB-lite"/>
    </source>
</evidence>
<dbReference type="AlphaFoldDB" id="A0A089X654"/>
<dbReference type="Proteomes" id="UP000029482">
    <property type="component" value="Chromosome"/>
</dbReference>
<dbReference type="InterPro" id="IPR050267">
    <property type="entry name" value="Anti-sigma-factor_SerPK"/>
</dbReference>
<reference evidence="5" key="1">
    <citation type="journal article" date="2015" name="J. Biotechnol.">
        <title>Complete genome sequence of the actinobacterium Streptomyces glaucescens GLA.O (DSM 40922) consisting of a linear chromosome and one linear plasmid.</title>
        <authorList>
            <person name="Ortseifen V."/>
            <person name="Winkler A."/>
            <person name="Albersmeier A."/>
            <person name="Wendler S."/>
            <person name="Puhler A."/>
            <person name="Kalinowski J."/>
            <person name="Ruckert C."/>
        </authorList>
    </citation>
    <scope>NUCLEOTIDE SEQUENCE [LARGE SCALE GENOMIC DNA]</scope>
    <source>
        <strain evidence="5">DSM 40922 / GLA O</strain>
    </source>
</reference>